<dbReference type="EMBL" id="FUIE01000080">
    <property type="protein sequence ID" value="SJM69247.1"/>
    <property type="molecule type" value="Genomic_DNA"/>
</dbReference>
<dbReference type="PROSITE" id="PS00758">
    <property type="entry name" value="ARGE_DAPE_CPG2_1"/>
    <property type="match status" value="1"/>
</dbReference>
<dbReference type="PANTHER" id="PTHR12147">
    <property type="entry name" value="METALLOPEPTIDASE M28 FAMILY MEMBER"/>
    <property type="match status" value="1"/>
</dbReference>
<evidence type="ECO:0000256" key="10">
    <source>
        <dbReference type="SAM" id="Phobius"/>
    </source>
</evidence>
<proteinExistence type="inferred from homology"/>
<keyword evidence="5" id="KW-0926">Vacuole</keyword>
<evidence type="ECO:0000256" key="8">
    <source>
        <dbReference type="ARBA" id="ARBA00023180"/>
    </source>
</evidence>
<keyword evidence="6" id="KW-0378">Hydrolase</keyword>
<organism evidence="13 14">
    <name type="scientific">Brevundimonas diminuta 3F5N</name>
    <dbReference type="NCBI Taxonomy" id="1255603"/>
    <lineage>
        <taxon>Bacteria</taxon>
        <taxon>Pseudomonadati</taxon>
        <taxon>Pseudomonadota</taxon>
        <taxon>Alphaproteobacteria</taxon>
        <taxon>Caulobacterales</taxon>
        <taxon>Caulobacteraceae</taxon>
        <taxon>Brevundimonas</taxon>
    </lineage>
</organism>
<accession>A0A1R4GM14</accession>
<keyword evidence="8" id="KW-0325">Glycoprotein</keyword>
<evidence type="ECO:0000313" key="14">
    <source>
        <dbReference type="Proteomes" id="UP000195766"/>
    </source>
</evidence>
<dbReference type="Gene3D" id="3.40.630.10">
    <property type="entry name" value="Zn peptidases"/>
    <property type="match status" value="1"/>
</dbReference>
<evidence type="ECO:0000256" key="9">
    <source>
        <dbReference type="ARBA" id="ARBA00031512"/>
    </source>
</evidence>
<dbReference type="InterPro" id="IPR007484">
    <property type="entry name" value="Peptidase_M28"/>
</dbReference>
<evidence type="ECO:0000313" key="13">
    <source>
        <dbReference type="EMBL" id="SJM69247.1"/>
    </source>
</evidence>
<evidence type="ECO:0000256" key="4">
    <source>
        <dbReference type="ARBA" id="ARBA00017435"/>
    </source>
</evidence>
<feature type="transmembrane region" description="Helical" evidence="10">
    <location>
        <begin position="486"/>
        <end position="505"/>
    </location>
</feature>
<keyword evidence="10" id="KW-0812">Transmembrane</keyword>
<comment type="similarity">
    <text evidence="3">Belongs to the peptidase M28 family.</text>
</comment>
<feature type="domain" description="Peptidase M28" evidence="12">
    <location>
        <begin position="109"/>
        <end position="301"/>
    </location>
</feature>
<dbReference type="GO" id="GO:0006508">
    <property type="term" value="P:proteolysis"/>
    <property type="evidence" value="ECO:0007669"/>
    <property type="project" value="InterPro"/>
</dbReference>
<evidence type="ECO:0000256" key="3">
    <source>
        <dbReference type="ARBA" id="ARBA00010918"/>
    </source>
</evidence>
<feature type="transmembrane region" description="Helical" evidence="10">
    <location>
        <begin position="597"/>
        <end position="616"/>
    </location>
</feature>
<sequence>MRLALLFGSLTLAFLLAVWTTQAPKPRAADAPAVAFSAARAMSDIEQIARAPHPVGSPEHARVRAYLSARLTQLGLEVSEQAGPLSPASVKRLARAGGDPAAANNQAINLIGVLPGKDRSQPAVMLMAHYDTVVSSPGAADDSAGVAAILEAVRAIKARGPVERDLVVLLTDAEELGLDGARVFFGGHPLRDRIGAVVNLEARGGGGRAAMFETGREAGPTVQLFRRAAARADGGTTATSIAAFMYERMPNGTDFTVPKDRGIGGLNLAFIGRPDQYHSANATPANLDRGAVQHLGSQALEAADALARAPSLPAKGENLVYSDVFGRWMIAHAQGAGWVLLALAAALGGFAAWRARRRAELTAGQVGLGVLDGLWFLTGGVILLQATRLLAGPMSSRAASPDVYYTLLRRLPWMEAGATLAIIALALVLVTGARRPRPRVIGGAFVALTAVVLIVGGFSPVMLGLGVVAVGLSLWPGQERSQAEGAAWGGWLGLLALVFAFGCALQAAAPEAALLFVWPVLLAATAAALAALIDPGLTRPLGLLPAVVATVLGGAWLLAIGHFVFLGVGMDMPGVLALISLLVLLFARPLAPGAKTARLVMFAAAACLIVGVGLNISAQLLAPSPAVAETLP</sequence>
<feature type="transmembrane region" description="Helical" evidence="10">
    <location>
        <begin position="374"/>
        <end position="391"/>
    </location>
</feature>
<keyword evidence="11" id="KW-0732">Signal</keyword>
<evidence type="ECO:0000256" key="6">
    <source>
        <dbReference type="ARBA" id="ARBA00022801"/>
    </source>
</evidence>
<evidence type="ECO:0000256" key="2">
    <source>
        <dbReference type="ARBA" id="ARBA00004128"/>
    </source>
</evidence>
<feature type="signal peptide" evidence="11">
    <location>
        <begin position="1"/>
        <end position="23"/>
    </location>
</feature>
<dbReference type="InterPro" id="IPR001261">
    <property type="entry name" value="ArgE/DapE_CS"/>
</dbReference>
<evidence type="ECO:0000256" key="1">
    <source>
        <dbReference type="ARBA" id="ARBA00003273"/>
    </source>
</evidence>
<dbReference type="Pfam" id="PF04389">
    <property type="entry name" value="Peptidase_M28"/>
    <property type="match status" value="1"/>
</dbReference>
<dbReference type="InterPro" id="IPR045175">
    <property type="entry name" value="M28_fam"/>
</dbReference>
<feature type="transmembrane region" description="Helical" evidence="10">
    <location>
        <begin position="335"/>
        <end position="353"/>
    </location>
</feature>
<evidence type="ECO:0000256" key="7">
    <source>
        <dbReference type="ARBA" id="ARBA00022989"/>
    </source>
</evidence>
<feature type="transmembrane region" description="Helical" evidence="10">
    <location>
        <begin position="575"/>
        <end position="591"/>
    </location>
</feature>
<name>A0A1R4GM14_BREDI</name>
<reference evidence="13 14" key="1">
    <citation type="submission" date="2017-02" db="EMBL/GenBank/DDBJ databases">
        <authorList>
            <person name="Peterson S.W."/>
        </authorList>
    </citation>
    <scope>NUCLEOTIDE SEQUENCE [LARGE SCALE GENOMIC DNA]</scope>
    <source>
        <strain evidence="13 14">3F5N</strain>
    </source>
</reference>
<comment type="function">
    <text evidence="1">May be involved in vacuolar sorting and osmoregulation.</text>
</comment>
<evidence type="ECO:0000256" key="5">
    <source>
        <dbReference type="ARBA" id="ARBA00022554"/>
    </source>
</evidence>
<dbReference type="OrthoDB" id="9778250at2"/>
<feature type="transmembrane region" description="Helical" evidence="10">
    <location>
        <begin position="411"/>
        <end position="433"/>
    </location>
</feature>
<dbReference type="GO" id="GO:0008235">
    <property type="term" value="F:metalloexopeptidase activity"/>
    <property type="evidence" value="ECO:0007669"/>
    <property type="project" value="InterPro"/>
</dbReference>
<dbReference type="GO" id="GO:0005774">
    <property type="term" value="C:vacuolar membrane"/>
    <property type="evidence" value="ECO:0007669"/>
    <property type="project" value="UniProtKB-SubCell"/>
</dbReference>
<dbReference type="Proteomes" id="UP000195766">
    <property type="component" value="Unassembled WGS sequence"/>
</dbReference>
<dbReference type="AlphaFoldDB" id="A0A1R4GM14"/>
<protein>
    <recommendedName>
        <fullName evidence="4">Vacuolar membrane protease</fullName>
    </recommendedName>
    <alternativeName>
        <fullName evidence="9">FXNA-related family protease 1</fullName>
    </alternativeName>
</protein>
<evidence type="ECO:0000259" key="12">
    <source>
        <dbReference type="Pfam" id="PF04389"/>
    </source>
</evidence>
<feature type="transmembrane region" description="Helical" evidence="10">
    <location>
        <begin position="512"/>
        <end position="533"/>
    </location>
</feature>
<dbReference type="PANTHER" id="PTHR12147:SF58">
    <property type="entry name" value="VACUOLAR MEMBRANE PROTEASE"/>
    <property type="match status" value="1"/>
</dbReference>
<gene>
    <name evidence="13" type="ORF">FM111_13970</name>
</gene>
<keyword evidence="10" id="KW-0472">Membrane</keyword>
<dbReference type="RefSeq" id="WP_087141578.1">
    <property type="nucleotide sequence ID" value="NZ_FUIE01000080.1"/>
</dbReference>
<keyword evidence="7 10" id="KW-1133">Transmembrane helix</keyword>
<comment type="subcellular location">
    <subcellularLocation>
        <location evidence="2">Vacuole membrane</location>
        <topology evidence="2">Multi-pass membrane protein</topology>
    </subcellularLocation>
</comment>
<feature type="transmembrane region" description="Helical" evidence="10">
    <location>
        <begin position="445"/>
        <end position="474"/>
    </location>
</feature>
<feature type="transmembrane region" description="Helical" evidence="10">
    <location>
        <begin position="545"/>
        <end position="568"/>
    </location>
</feature>
<feature type="chain" id="PRO_5010232767" description="Vacuolar membrane protease" evidence="11">
    <location>
        <begin position="24"/>
        <end position="632"/>
    </location>
</feature>
<evidence type="ECO:0000256" key="11">
    <source>
        <dbReference type="SAM" id="SignalP"/>
    </source>
</evidence>
<dbReference type="SUPFAM" id="SSF53187">
    <property type="entry name" value="Zn-dependent exopeptidases"/>
    <property type="match status" value="1"/>
</dbReference>